<evidence type="ECO:0000256" key="1">
    <source>
        <dbReference type="SAM" id="MobiDB-lite"/>
    </source>
</evidence>
<name>A0AAD7DGK2_MYCRO</name>
<evidence type="ECO:0000313" key="3">
    <source>
        <dbReference type="EMBL" id="KAJ7691268.1"/>
    </source>
</evidence>
<feature type="compositionally biased region" description="Basic and acidic residues" evidence="1">
    <location>
        <begin position="192"/>
        <end position="207"/>
    </location>
</feature>
<reference evidence="3" key="1">
    <citation type="submission" date="2023-03" db="EMBL/GenBank/DDBJ databases">
        <title>Massive genome expansion in bonnet fungi (Mycena s.s.) driven by repeated elements and novel gene families across ecological guilds.</title>
        <authorList>
            <consortium name="Lawrence Berkeley National Laboratory"/>
            <person name="Harder C.B."/>
            <person name="Miyauchi S."/>
            <person name="Viragh M."/>
            <person name="Kuo A."/>
            <person name="Thoen E."/>
            <person name="Andreopoulos B."/>
            <person name="Lu D."/>
            <person name="Skrede I."/>
            <person name="Drula E."/>
            <person name="Henrissat B."/>
            <person name="Morin E."/>
            <person name="Kohler A."/>
            <person name="Barry K."/>
            <person name="LaButti K."/>
            <person name="Morin E."/>
            <person name="Salamov A."/>
            <person name="Lipzen A."/>
            <person name="Mereny Z."/>
            <person name="Hegedus B."/>
            <person name="Baldrian P."/>
            <person name="Stursova M."/>
            <person name="Weitz H."/>
            <person name="Taylor A."/>
            <person name="Grigoriev I.V."/>
            <person name="Nagy L.G."/>
            <person name="Martin F."/>
            <person name="Kauserud H."/>
        </authorList>
    </citation>
    <scope>NUCLEOTIDE SEQUENCE</scope>
    <source>
        <strain evidence="3">CBHHK067</strain>
    </source>
</reference>
<gene>
    <name evidence="3" type="ORF">B0H17DRAFT_1133799</name>
</gene>
<feature type="region of interest" description="Disordered" evidence="1">
    <location>
        <begin position="91"/>
        <end position="114"/>
    </location>
</feature>
<evidence type="ECO:0000256" key="2">
    <source>
        <dbReference type="SAM" id="SignalP"/>
    </source>
</evidence>
<feature type="region of interest" description="Disordered" evidence="1">
    <location>
        <begin position="192"/>
        <end position="233"/>
    </location>
</feature>
<feature type="chain" id="PRO_5042050127" evidence="2">
    <location>
        <begin position="25"/>
        <end position="545"/>
    </location>
</feature>
<dbReference type="EMBL" id="JARKIE010000059">
    <property type="protein sequence ID" value="KAJ7691268.1"/>
    <property type="molecule type" value="Genomic_DNA"/>
</dbReference>
<sequence>MPALTVRHKLGWCILCILCTQVSLTPQAKVNGICPLNCLNDRRGRLWARRDCTIQNTPVYTHFHINYIIQEEGVRSRSALSLMKRPYGMSACSGVPPSQSRRAHPRGEPRHGHPVRCSELQSLVPVGPVLNAYCAAISCASAAEPAFTGVGALQYGGSFPIGCGPAVDPCIAHIAAGQARAEAPANSLIKVDVDADTNPRDLDPDKLDLDEEDNLSDLDRPGPGTGDGTSIDSPAPSFNDACSTFSCDAATYPFLMFSWRVFHCQREHHYEPQERARILALDQAIMRQCSTIEVELLYVDQRWCTICARHLPAEKCADTRNKGVRGCCWMKEPPIAPAFMSCCFSKELGAASEMAPTCQRTSLAQERPKRHPVPAHVRLSKRVRGMPTFLMVIKTVPPDTRPSKEPPGIVSRPSIETCRHQTDFHYGYQNVSQDPKSPPYVGVHFSKRAHTMPSFLVAIRIEHKANKSLLLPLGIRLTKPVPTGVNAADAHQRCSWNITHQPKENYLIKGLSSSRLRWYGACHKKRVRAALVQSAQNTPQSLRES</sequence>
<comment type="caution">
    <text evidence="3">The sequence shown here is derived from an EMBL/GenBank/DDBJ whole genome shotgun (WGS) entry which is preliminary data.</text>
</comment>
<keyword evidence="2" id="KW-0732">Signal</keyword>
<keyword evidence="4" id="KW-1185">Reference proteome</keyword>
<accession>A0AAD7DGK2</accession>
<protein>
    <submittedName>
        <fullName evidence="3">Uncharacterized protein</fullName>
    </submittedName>
</protein>
<dbReference type="Proteomes" id="UP001221757">
    <property type="component" value="Unassembled WGS sequence"/>
</dbReference>
<proteinExistence type="predicted"/>
<dbReference type="AlphaFoldDB" id="A0AAD7DGK2"/>
<evidence type="ECO:0000313" key="4">
    <source>
        <dbReference type="Proteomes" id="UP001221757"/>
    </source>
</evidence>
<feature type="signal peptide" evidence="2">
    <location>
        <begin position="1"/>
        <end position="24"/>
    </location>
</feature>
<organism evidence="3 4">
    <name type="scientific">Mycena rosella</name>
    <name type="common">Pink bonnet</name>
    <name type="synonym">Agaricus rosellus</name>
    <dbReference type="NCBI Taxonomy" id="1033263"/>
    <lineage>
        <taxon>Eukaryota</taxon>
        <taxon>Fungi</taxon>
        <taxon>Dikarya</taxon>
        <taxon>Basidiomycota</taxon>
        <taxon>Agaricomycotina</taxon>
        <taxon>Agaricomycetes</taxon>
        <taxon>Agaricomycetidae</taxon>
        <taxon>Agaricales</taxon>
        <taxon>Marasmiineae</taxon>
        <taxon>Mycenaceae</taxon>
        <taxon>Mycena</taxon>
    </lineage>
</organism>